<evidence type="ECO:0008006" key="3">
    <source>
        <dbReference type="Google" id="ProtNLM"/>
    </source>
</evidence>
<comment type="caution">
    <text evidence="1">The sequence shown here is derived from an EMBL/GenBank/DDBJ whole genome shotgun (WGS) entry which is preliminary data.</text>
</comment>
<dbReference type="InterPro" id="IPR021133">
    <property type="entry name" value="HEAT_type_2"/>
</dbReference>
<protein>
    <recommendedName>
        <fullName evidence="3">HEAT repeat domain-containing protein</fullName>
    </recommendedName>
</protein>
<dbReference type="Gene3D" id="1.25.10.10">
    <property type="entry name" value="Leucine-rich Repeat Variant"/>
    <property type="match status" value="1"/>
</dbReference>
<proteinExistence type="predicted"/>
<keyword evidence="2" id="KW-1185">Reference proteome</keyword>
<dbReference type="SUPFAM" id="SSF48371">
    <property type="entry name" value="ARM repeat"/>
    <property type="match status" value="1"/>
</dbReference>
<reference evidence="1 2" key="1">
    <citation type="submission" date="2018-09" db="EMBL/GenBank/DDBJ databases">
        <title>YIM 75000 draft genome.</title>
        <authorList>
            <person name="Tang S."/>
            <person name="Feng Y."/>
        </authorList>
    </citation>
    <scope>NUCLEOTIDE SEQUENCE [LARGE SCALE GENOMIC DNA]</scope>
    <source>
        <strain evidence="1 2">YIM 75000</strain>
    </source>
</reference>
<dbReference type="InterPro" id="IPR016024">
    <property type="entry name" value="ARM-type_fold"/>
</dbReference>
<name>A0A3A3YNK7_9ACTN</name>
<dbReference type="EMBL" id="QZEZ01000011">
    <property type="protein sequence ID" value="RJK92981.1"/>
    <property type="molecule type" value="Genomic_DNA"/>
</dbReference>
<accession>A0A3A3YNK7</accession>
<sequence length="194" mass="21582">MEDVLSALADAGYTVQSLTDLRDSPVLYEEAIPVLLAWLPRTTDLGQREEIVRCLTVRWARSDALGPLLREFETLPLAPATARTENLRWAVGNALEVLWDDARYSDLVRLANDERFGAAREMLVLGFARSKHPSAADDLVTLLDDPVVDGHAVAALRKRRAAPPPEALPALERLRGDRRAWVRKEAARVLGRLT</sequence>
<dbReference type="Proteomes" id="UP000265614">
    <property type="component" value="Unassembled WGS sequence"/>
</dbReference>
<evidence type="ECO:0000313" key="1">
    <source>
        <dbReference type="EMBL" id="RJK92981.1"/>
    </source>
</evidence>
<dbReference type="AlphaFoldDB" id="A0A3A3YNK7"/>
<dbReference type="PROSITE" id="PS50077">
    <property type="entry name" value="HEAT_REPEAT"/>
    <property type="match status" value="1"/>
</dbReference>
<gene>
    <name evidence="1" type="ORF">D5H78_17920</name>
</gene>
<organism evidence="1 2">
    <name type="scientific">Vallicoccus soli</name>
    <dbReference type="NCBI Taxonomy" id="2339232"/>
    <lineage>
        <taxon>Bacteria</taxon>
        <taxon>Bacillati</taxon>
        <taxon>Actinomycetota</taxon>
        <taxon>Actinomycetes</taxon>
        <taxon>Motilibacterales</taxon>
        <taxon>Vallicoccaceae</taxon>
        <taxon>Vallicoccus</taxon>
    </lineage>
</organism>
<evidence type="ECO:0000313" key="2">
    <source>
        <dbReference type="Proteomes" id="UP000265614"/>
    </source>
</evidence>
<dbReference type="Pfam" id="PF13646">
    <property type="entry name" value="HEAT_2"/>
    <property type="match status" value="1"/>
</dbReference>
<dbReference type="InterPro" id="IPR011989">
    <property type="entry name" value="ARM-like"/>
</dbReference>